<organism evidence="3 4">
    <name type="scientific">Natronolimnobius baerhuensis</name>
    <dbReference type="NCBI Taxonomy" id="253108"/>
    <lineage>
        <taxon>Archaea</taxon>
        <taxon>Methanobacteriati</taxon>
        <taxon>Methanobacteriota</taxon>
        <taxon>Stenosarchaea group</taxon>
        <taxon>Halobacteria</taxon>
        <taxon>Halobacteriales</taxon>
        <taxon>Natrialbaceae</taxon>
        <taxon>Natronolimnobius</taxon>
    </lineage>
</organism>
<feature type="binding site" evidence="1">
    <location>
        <position position="143"/>
    </location>
    <ligand>
        <name>Mn(2+)</name>
        <dbReference type="ChEBI" id="CHEBI:29035"/>
        <label>2</label>
    </ligand>
</feature>
<evidence type="ECO:0000259" key="2">
    <source>
        <dbReference type="Pfam" id="PF07687"/>
    </source>
</evidence>
<proteinExistence type="predicted"/>
<dbReference type="GO" id="GO:0046872">
    <property type="term" value="F:metal ion binding"/>
    <property type="evidence" value="ECO:0007669"/>
    <property type="project" value="UniProtKB-KW"/>
</dbReference>
<dbReference type="RefSeq" id="WP_087715658.1">
    <property type="nucleotide sequence ID" value="NZ_MWPH01000006.1"/>
</dbReference>
<gene>
    <name evidence="3" type="ORF">B2G88_18830</name>
</gene>
<dbReference type="EMBL" id="MWPH01000006">
    <property type="protein sequence ID" value="OVE82844.1"/>
    <property type="molecule type" value="Genomic_DNA"/>
</dbReference>
<dbReference type="InterPro" id="IPR052030">
    <property type="entry name" value="Peptidase_M20/M20A_hydrolases"/>
</dbReference>
<dbReference type="AlphaFoldDB" id="A0A202E3Q6"/>
<dbReference type="PIRSF" id="PIRSF005962">
    <property type="entry name" value="Pept_M20D_amidohydro"/>
    <property type="match status" value="1"/>
</dbReference>
<dbReference type="InterPro" id="IPR036264">
    <property type="entry name" value="Bact_exopeptidase_dim_dom"/>
</dbReference>
<dbReference type="SUPFAM" id="SSF53187">
    <property type="entry name" value="Zn-dependent exopeptidases"/>
    <property type="match status" value="1"/>
</dbReference>
<name>A0A202E3Q6_9EURY</name>
<dbReference type="InterPro" id="IPR011650">
    <property type="entry name" value="Peptidase_M20_dimer"/>
</dbReference>
<keyword evidence="1" id="KW-0464">Manganese</keyword>
<feature type="domain" description="Peptidase M20 dimerisation" evidence="2">
    <location>
        <begin position="222"/>
        <end position="298"/>
    </location>
</feature>
<keyword evidence="3" id="KW-0378">Hydrolase</keyword>
<dbReference type="GO" id="GO:0071713">
    <property type="term" value="F:para-aminobenzoyl-glutamate hydrolase activity"/>
    <property type="evidence" value="ECO:0007669"/>
    <property type="project" value="TreeGrafter"/>
</dbReference>
<accession>A0A202E3Q6</accession>
<dbReference type="Pfam" id="PF07687">
    <property type="entry name" value="M20_dimer"/>
    <property type="match status" value="1"/>
</dbReference>
<dbReference type="PANTHER" id="PTHR30575:SF3">
    <property type="entry name" value="PEPTIDASE M20 DIMERISATION DOMAIN-CONTAINING PROTEIN"/>
    <property type="match status" value="1"/>
</dbReference>
<dbReference type="GO" id="GO:0016805">
    <property type="term" value="F:dipeptidase activity"/>
    <property type="evidence" value="ECO:0007669"/>
    <property type="project" value="TreeGrafter"/>
</dbReference>
<comment type="cofactor">
    <cofactor evidence="1">
        <name>Mn(2+)</name>
        <dbReference type="ChEBI" id="CHEBI:29035"/>
    </cofactor>
    <text evidence="1">The Mn(2+) ion enhances activity.</text>
</comment>
<dbReference type="Gene3D" id="3.40.630.10">
    <property type="entry name" value="Zn peptidases"/>
    <property type="match status" value="2"/>
</dbReference>
<feature type="binding site" evidence="1">
    <location>
        <position position="141"/>
    </location>
    <ligand>
        <name>Mn(2+)</name>
        <dbReference type="ChEBI" id="CHEBI:29035"/>
        <label>2</label>
    </ligand>
</feature>
<dbReference type="PANTHER" id="PTHR30575">
    <property type="entry name" value="PEPTIDASE M20"/>
    <property type="match status" value="1"/>
</dbReference>
<dbReference type="GO" id="GO:0005737">
    <property type="term" value="C:cytoplasm"/>
    <property type="evidence" value="ECO:0007669"/>
    <property type="project" value="TreeGrafter"/>
</dbReference>
<keyword evidence="1" id="KW-0479">Metal-binding</keyword>
<dbReference type="Pfam" id="PF01546">
    <property type="entry name" value="Peptidase_M20"/>
    <property type="match status" value="1"/>
</dbReference>
<dbReference type="InterPro" id="IPR017439">
    <property type="entry name" value="Amidohydrolase"/>
</dbReference>
<dbReference type="GO" id="GO:0046657">
    <property type="term" value="P:folic acid catabolic process"/>
    <property type="evidence" value="ECO:0007669"/>
    <property type="project" value="TreeGrafter"/>
</dbReference>
<dbReference type="SUPFAM" id="SSF55031">
    <property type="entry name" value="Bacterial exopeptidase dimerisation domain"/>
    <property type="match status" value="1"/>
</dbReference>
<evidence type="ECO:0000313" key="3">
    <source>
        <dbReference type="EMBL" id="OVE82844.1"/>
    </source>
</evidence>
<evidence type="ECO:0000256" key="1">
    <source>
        <dbReference type="PIRSR" id="PIRSR005962-1"/>
    </source>
</evidence>
<feature type="binding site" evidence="1">
    <location>
        <position position="200"/>
    </location>
    <ligand>
        <name>Mn(2+)</name>
        <dbReference type="ChEBI" id="CHEBI:29035"/>
        <label>2</label>
    </ligand>
</feature>
<dbReference type="Proteomes" id="UP000196084">
    <property type="component" value="Unassembled WGS sequence"/>
</dbReference>
<feature type="binding site" evidence="1">
    <location>
        <position position="396"/>
    </location>
    <ligand>
        <name>Mn(2+)</name>
        <dbReference type="ChEBI" id="CHEBI:29035"/>
        <label>2</label>
    </ligand>
</feature>
<reference evidence="3 4" key="1">
    <citation type="submission" date="2017-02" db="EMBL/GenBank/DDBJ databases">
        <title>Natronthermophilus aegyptiacus gen. nov.,sp. nov., an aerobic, extremely halophilic alkalithermophilic archaeon isolated from the athalassohaline Wadi An Natrun, Egypt.</title>
        <authorList>
            <person name="Zhao B."/>
        </authorList>
    </citation>
    <scope>NUCLEOTIDE SEQUENCE [LARGE SCALE GENOMIC DNA]</scope>
    <source>
        <strain evidence="3 4">CGMCC 1.3597</strain>
    </source>
</reference>
<dbReference type="OrthoDB" id="247417at2157"/>
<protein>
    <submittedName>
        <fullName evidence="3">N-acyl-L-amino acid amidohydrolase</fullName>
    </submittedName>
</protein>
<dbReference type="NCBIfam" id="TIGR01891">
    <property type="entry name" value="amidohydrolases"/>
    <property type="match status" value="1"/>
</dbReference>
<dbReference type="InterPro" id="IPR002933">
    <property type="entry name" value="Peptidase_M20"/>
</dbReference>
<feature type="binding site" evidence="1">
    <location>
        <position position="176"/>
    </location>
    <ligand>
        <name>Mn(2+)</name>
        <dbReference type="ChEBI" id="CHEBI:29035"/>
        <label>2</label>
    </ligand>
</feature>
<comment type="caution">
    <text evidence="3">The sequence shown here is derived from an EMBL/GenBank/DDBJ whole genome shotgun (WGS) entry which is preliminary data.</text>
</comment>
<evidence type="ECO:0000313" key="4">
    <source>
        <dbReference type="Proteomes" id="UP000196084"/>
    </source>
</evidence>
<sequence length="424" mass="45644">MGQLDSLSLTEIRRDLHRYPESGWKEFRTTALLAEELDERGFDLFFGGEALDETARLGVPPADEISAARKRARRNGAPACYLDQMDGITGLVAEKRYGSAGPTVGVRIDIDALEIREASDDDHRPARLGFASEYSNTMHACGHDGHTSIGLGLARAIDEEGGFDGTLKLFFQPAEEGGRGGKPMSRSGHLDDVEYFFALHLGLGNETGTIIAGYEHPQPNAKLDVTFSGESSHAGKAPEDGRNALQALSAAIQNLYAIPRHSDGVTRINIGHVESPNPQSVVSDAATMRIEVRGGSIDLKEYMLERAERTVRHAGAMHSVDVETDRYGETTTFTADDELIDLVATAAADVPTVDRITRRQTFAASEDASYLIRRVQNSGGVATYLGIGASNVAGHHNSHFDIDETALELGVAVLAASIRSLDGD</sequence>
<keyword evidence="4" id="KW-1185">Reference proteome</keyword>